<name>A0A816SPF0_BRANA</name>
<evidence type="ECO:0000313" key="1">
    <source>
        <dbReference type="EMBL" id="CAF2085949.1"/>
    </source>
</evidence>
<dbReference type="EMBL" id="HG994360">
    <property type="protein sequence ID" value="CAF2085949.1"/>
    <property type="molecule type" value="Genomic_DNA"/>
</dbReference>
<organism evidence="1">
    <name type="scientific">Brassica napus</name>
    <name type="common">Rape</name>
    <dbReference type="NCBI Taxonomy" id="3708"/>
    <lineage>
        <taxon>Eukaryota</taxon>
        <taxon>Viridiplantae</taxon>
        <taxon>Streptophyta</taxon>
        <taxon>Embryophyta</taxon>
        <taxon>Tracheophyta</taxon>
        <taxon>Spermatophyta</taxon>
        <taxon>Magnoliopsida</taxon>
        <taxon>eudicotyledons</taxon>
        <taxon>Gunneridae</taxon>
        <taxon>Pentapetalae</taxon>
        <taxon>rosids</taxon>
        <taxon>malvids</taxon>
        <taxon>Brassicales</taxon>
        <taxon>Brassicaceae</taxon>
        <taxon>Brassiceae</taxon>
        <taxon>Brassica</taxon>
    </lineage>
</organism>
<protein>
    <submittedName>
        <fullName evidence="1">(rape) hypothetical protein</fullName>
    </submittedName>
</protein>
<sequence>MELYVVVVTGGHRNSLSLSDVRAVVTEGLRRCGGCSREWVSDLDSPLRDLARGRRDGRGDSSDLNLPIVAEVASSWSQLCFYGSLRLGVVAAGVVSTDRKSSSYPLLKTVIRNSEETAA</sequence>
<dbReference type="AlphaFoldDB" id="A0A816SPF0"/>
<gene>
    <name evidence="1" type="ORF">DARMORV10_A06P22610.1</name>
</gene>
<dbReference type="Proteomes" id="UP001295469">
    <property type="component" value="Chromosome A06"/>
</dbReference>
<accession>A0A816SPF0</accession>
<reference evidence="1" key="1">
    <citation type="submission" date="2021-01" db="EMBL/GenBank/DDBJ databases">
        <authorList>
            <consortium name="Genoscope - CEA"/>
            <person name="William W."/>
        </authorList>
    </citation>
    <scope>NUCLEOTIDE SEQUENCE</scope>
</reference>
<proteinExistence type="predicted"/>